<protein>
    <recommendedName>
        <fullName evidence="3">WVELL protein</fullName>
    </recommendedName>
</protein>
<dbReference type="Proteomes" id="UP000030403">
    <property type="component" value="Unassembled WGS sequence"/>
</dbReference>
<accession>A0A0A5HHM6</accession>
<evidence type="ECO:0008006" key="3">
    <source>
        <dbReference type="Google" id="ProtNLM"/>
    </source>
</evidence>
<organism evidence="1 2">
    <name type="scientific">Pontibacillus marinus BH030004 = DSM 16465</name>
    <dbReference type="NCBI Taxonomy" id="1385511"/>
    <lineage>
        <taxon>Bacteria</taxon>
        <taxon>Bacillati</taxon>
        <taxon>Bacillota</taxon>
        <taxon>Bacilli</taxon>
        <taxon>Bacillales</taxon>
        <taxon>Bacillaceae</taxon>
        <taxon>Pontibacillus</taxon>
    </lineage>
</organism>
<dbReference type="InterPro" id="IPR026952">
    <property type="entry name" value="WVELL"/>
</dbReference>
<dbReference type="eggNOG" id="ENOG50330II">
    <property type="taxonomic scope" value="Bacteria"/>
</dbReference>
<evidence type="ECO:0000313" key="2">
    <source>
        <dbReference type="Proteomes" id="UP000030403"/>
    </source>
</evidence>
<keyword evidence="2" id="KW-1185">Reference proteome</keyword>
<sequence length="97" mass="11808">METIEVIDMEDIFERLANRLCDMNNELSMTQARIWVEYLWEDFETTRAKAGREYEGKEVTERIVTQWINSYGPRLHDFVSNNPRYEHLLQDEDRRLH</sequence>
<comment type="caution">
    <text evidence="1">The sequence shown here is derived from an EMBL/GenBank/DDBJ whole genome shotgun (WGS) entry which is preliminary data.</text>
</comment>
<dbReference type="AlphaFoldDB" id="A0A0A5HHM6"/>
<dbReference type="STRING" id="1385511.GCA_000425225_03108"/>
<reference evidence="1 2" key="1">
    <citation type="submission" date="2013-08" db="EMBL/GenBank/DDBJ databases">
        <authorList>
            <person name="Huang J."/>
            <person name="Wang G."/>
        </authorList>
    </citation>
    <scope>NUCLEOTIDE SEQUENCE [LARGE SCALE GENOMIC DNA]</scope>
    <source>
        <strain evidence="1 2">BH030004</strain>
    </source>
</reference>
<dbReference type="Pfam" id="PF14043">
    <property type="entry name" value="WVELL"/>
    <property type="match status" value="1"/>
</dbReference>
<dbReference type="EMBL" id="AVPF01000143">
    <property type="protein sequence ID" value="KGX83152.1"/>
    <property type="molecule type" value="Genomic_DNA"/>
</dbReference>
<evidence type="ECO:0000313" key="1">
    <source>
        <dbReference type="EMBL" id="KGX83152.1"/>
    </source>
</evidence>
<gene>
    <name evidence="1" type="ORF">N783_05960</name>
</gene>
<dbReference type="RefSeq" id="WP_407946874.1">
    <property type="nucleotide sequence ID" value="NZ_AULJ01000040.1"/>
</dbReference>
<proteinExistence type="predicted"/>
<name>A0A0A5HHM6_9BACI</name>